<name>A0A7J7JLQ0_BUGNE</name>
<feature type="region of interest" description="Disordered" evidence="2">
    <location>
        <begin position="117"/>
        <end position="162"/>
    </location>
</feature>
<feature type="compositionally biased region" description="Low complexity" evidence="2">
    <location>
        <begin position="273"/>
        <end position="287"/>
    </location>
</feature>
<evidence type="ECO:0000256" key="2">
    <source>
        <dbReference type="SAM" id="MobiDB-lite"/>
    </source>
</evidence>
<dbReference type="PANTHER" id="PTHR14826">
    <property type="entry name" value="ANGIOMOTIN"/>
    <property type="match status" value="1"/>
</dbReference>
<feature type="region of interest" description="Disordered" evidence="2">
    <location>
        <begin position="244"/>
        <end position="288"/>
    </location>
</feature>
<reference evidence="3" key="1">
    <citation type="submission" date="2020-06" db="EMBL/GenBank/DDBJ databases">
        <title>Draft genome of Bugula neritina, a colonial animal packing powerful symbionts and potential medicines.</title>
        <authorList>
            <person name="Rayko M."/>
        </authorList>
    </citation>
    <scope>NUCLEOTIDE SEQUENCE [LARGE SCALE GENOMIC DNA]</scope>
    <source>
        <strain evidence="3">Kwan_BN1</strain>
    </source>
</reference>
<feature type="compositionally biased region" description="Polar residues" evidence="2">
    <location>
        <begin position="564"/>
        <end position="576"/>
    </location>
</feature>
<keyword evidence="4" id="KW-1185">Reference proteome</keyword>
<dbReference type="GO" id="GO:0005923">
    <property type="term" value="C:bicellular tight junction"/>
    <property type="evidence" value="ECO:0007669"/>
    <property type="project" value="TreeGrafter"/>
</dbReference>
<feature type="region of interest" description="Disordered" evidence="2">
    <location>
        <begin position="35"/>
        <end position="98"/>
    </location>
</feature>
<dbReference type="GO" id="GO:0005886">
    <property type="term" value="C:plasma membrane"/>
    <property type="evidence" value="ECO:0007669"/>
    <property type="project" value="TreeGrafter"/>
</dbReference>
<evidence type="ECO:0000256" key="1">
    <source>
        <dbReference type="SAM" id="Coils"/>
    </source>
</evidence>
<feature type="compositionally biased region" description="Low complexity" evidence="2">
    <location>
        <begin position="128"/>
        <end position="138"/>
    </location>
</feature>
<feature type="coiled-coil region" evidence="1">
    <location>
        <begin position="302"/>
        <end position="329"/>
    </location>
</feature>
<gene>
    <name evidence="3" type="ORF">EB796_014688</name>
</gene>
<feature type="compositionally biased region" description="Polar residues" evidence="2">
    <location>
        <begin position="251"/>
        <end position="267"/>
    </location>
</feature>
<accession>A0A7J7JLQ0</accession>
<dbReference type="EMBL" id="VXIV02002164">
    <property type="protein sequence ID" value="KAF6027005.1"/>
    <property type="molecule type" value="Genomic_DNA"/>
</dbReference>
<dbReference type="Proteomes" id="UP000593567">
    <property type="component" value="Unassembled WGS sequence"/>
</dbReference>
<dbReference type="InterPro" id="IPR051747">
    <property type="entry name" value="Angiomotin-like"/>
</dbReference>
<dbReference type="AlphaFoldDB" id="A0A7J7JLQ0"/>
<dbReference type="GO" id="GO:0031410">
    <property type="term" value="C:cytoplasmic vesicle"/>
    <property type="evidence" value="ECO:0007669"/>
    <property type="project" value="TreeGrafter"/>
</dbReference>
<protein>
    <submittedName>
        <fullName evidence="3">AMOT</fullName>
    </submittedName>
</protein>
<feature type="compositionally biased region" description="Polar residues" evidence="2">
    <location>
        <begin position="139"/>
        <end position="159"/>
    </location>
</feature>
<dbReference type="GO" id="GO:0030036">
    <property type="term" value="P:actin cytoskeleton organization"/>
    <property type="evidence" value="ECO:0007669"/>
    <property type="project" value="TreeGrafter"/>
</dbReference>
<feature type="compositionally biased region" description="Polar residues" evidence="2">
    <location>
        <begin position="53"/>
        <end position="66"/>
    </location>
</feature>
<feature type="region of interest" description="Disordered" evidence="2">
    <location>
        <begin position="541"/>
        <end position="576"/>
    </location>
</feature>
<sequence length="599" mass="66491">MQVFAIAVLTLDNSDIWPATLFGWVMPSPHADGGMYCQEPPPPPYPHMSHSPQANTSNSSSGTVSQKVEGEGRLTPRQDPQGEESRQEEQQQRQQQCTYQKMRLGGAEGRPVALEVKVPPTSKRHKPQSNSMPSQSSQLIQHTVNTQQSRSLDSSTSAPLDSKAHCGQLPQYWHLPNYGNFTGATQTTGGNVATQQTHPANSAAHLIPVYNQGDDQLLPPPPEYPGNKEDVRRSYEVLDGASLHHSDFGIPQSSSHPDLSQSVTSAAGAQLPSASHQSSHYSSYKSSRLLDSKQQQDFAALATRASQMVEILSEENKGLRNELENYYKKASRLHKIECELQKVHEAHNSLVKSSVKKEGLSNAIRMRQDLNIKNLEASNHQNHEKAVVLEKTVSDQSSMLSDMSVLINKHEETIRQLTSLTSEQKETINSHQIKVQALKKELESEKSQSKLLAEELAAYRSNASATIEEESEVKMAALSQNIKESERILHEEQVEKLRYMDEAHQAYKRVAHLEAKLKALEASCAEKDAIVQVLQRRQRCNLSGRGHTSPRLPPVSQHSRRISAPSQGHSSTLPSFSMESIKTAAKDSVDNLEVQTWQV</sequence>
<evidence type="ECO:0000313" key="4">
    <source>
        <dbReference type="Proteomes" id="UP000593567"/>
    </source>
</evidence>
<dbReference type="PANTHER" id="PTHR14826:SF14">
    <property type="entry name" value="ANGIOMOTIN_C DOMAIN-CONTAINING PROTEIN"/>
    <property type="match status" value="1"/>
</dbReference>
<dbReference type="OrthoDB" id="5974715at2759"/>
<feature type="coiled-coil region" evidence="1">
    <location>
        <begin position="428"/>
        <end position="530"/>
    </location>
</feature>
<keyword evidence="1" id="KW-0175">Coiled coil</keyword>
<proteinExistence type="predicted"/>
<organism evidence="3 4">
    <name type="scientific">Bugula neritina</name>
    <name type="common">Brown bryozoan</name>
    <name type="synonym">Sertularia neritina</name>
    <dbReference type="NCBI Taxonomy" id="10212"/>
    <lineage>
        <taxon>Eukaryota</taxon>
        <taxon>Metazoa</taxon>
        <taxon>Spiralia</taxon>
        <taxon>Lophotrochozoa</taxon>
        <taxon>Bryozoa</taxon>
        <taxon>Gymnolaemata</taxon>
        <taxon>Cheilostomatida</taxon>
        <taxon>Flustrina</taxon>
        <taxon>Buguloidea</taxon>
        <taxon>Bugulidae</taxon>
        <taxon>Bugula</taxon>
    </lineage>
</organism>
<evidence type="ECO:0000313" key="3">
    <source>
        <dbReference type="EMBL" id="KAF6027005.1"/>
    </source>
</evidence>
<comment type="caution">
    <text evidence="3">The sequence shown here is derived from an EMBL/GenBank/DDBJ whole genome shotgun (WGS) entry which is preliminary data.</text>
</comment>
<dbReference type="GO" id="GO:0030334">
    <property type="term" value="P:regulation of cell migration"/>
    <property type="evidence" value="ECO:0007669"/>
    <property type="project" value="TreeGrafter"/>
</dbReference>